<protein>
    <submittedName>
        <fullName evidence="2 4">Uncharacterized protein</fullName>
    </submittedName>
</protein>
<evidence type="ECO:0000313" key="3">
    <source>
        <dbReference type="Proteomes" id="UP000504636"/>
    </source>
</evidence>
<dbReference type="RefSeq" id="XP_033568441.1">
    <property type="nucleotide sequence ID" value="XM_033728716.1"/>
</dbReference>
<dbReference type="Proteomes" id="UP000504636">
    <property type="component" value="Unplaced"/>
</dbReference>
<gene>
    <name evidence="2 4" type="ORF">BDZ99DRAFT_577606</name>
</gene>
<dbReference type="GeneID" id="54469609"/>
<organism evidence="2">
    <name type="scientific">Mytilinidion resinicola</name>
    <dbReference type="NCBI Taxonomy" id="574789"/>
    <lineage>
        <taxon>Eukaryota</taxon>
        <taxon>Fungi</taxon>
        <taxon>Dikarya</taxon>
        <taxon>Ascomycota</taxon>
        <taxon>Pezizomycotina</taxon>
        <taxon>Dothideomycetes</taxon>
        <taxon>Pleosporomycetidae</taxon>
        <taxon>Mytilinidiales</taxon>
        <taxon>Mytilinidiaceae</taxon>
        <taxon>Mytilinidion</taxon>
    </lineage>
</organism>
<dbReference type="AlphaFoldDB" id="A0A6A6Y0Z3"/>
<keyword evidence="3" id="KW-1185">Reference proteome</keyword>
<reference evidence="4" key="2">
    <citation type="submission" date="2020-04" db="EMBL/GenBank/DDBJ databases">
        <authorList>
            <consortium name="NCBI Genome Project"/>
        </authorList>
    </citation>
    <scope>NUCLEOTIDE SEQUENCE</scope>
    <source>
        <strain evidence="4">CBS 304.34</strain>
    </source>
</reference>
<evidence type="ECO:0000313" key="2">
    <source>
        <dbReference type="EMBL" id="KAF2801477.1"/>
    </source>
</evidence>
<accession>A0A6A6Y0Z3</accession>
<reference evidence="4" key="3">
    <citation type="submission" date="2025-04" db="UniProtKB">
        <authorList>
            <consortium name="RefSeq"/>
        </authorList>
    </citation>
    <scope>IDENTIFICATION</scope>
    <source>
        <strain evidence="4">CBS 304.34</strain>
    </source>
</reference>
<sequence>MPGKRPATSPAPGETGAKRHSRADSIGILKGQIKALMAELATALREKDSNAESDDPVRPCPFKDLPRVLRNEVYRHIIHGPQSTLYVKRPIDSQTPKPGAIGGHPHHQAILLVDRQLNREVSDFMTKQGQLTFQFGCRKNEARCTNCQNCQTNHVLDQHWWVKYTDAKDVQTMIRKLCNRYHHVYIELVVDRGLPPQETKRLHSLPRWFLGQYGKATRYSTDFTTGGQCRTIIEMGSLFRTHDYPMCFLLPDYLSLFLYSGGRSGRPEFPPPPVVKFATWIFSIICDVSEDEANEESEVSRRFDVLRAEC</sequence>
<reference evidence="2 4" key="1">
    <citation type="journal article" date="2020" name="Stud. Mycol.">
        <title>101 Dothideomycetes genomes: a test case for predicting lifestyles and emergence of pathogens.</title>
        <authorList>
            <person name="Haridas S."/>
            <person name="Albert R."/>
            <person name="Binder M."/>
            <person name="Bloem J."/>
            <person name="Labutti K."/>
            <person name="Salamov A."/>
            <person name="Andreopoulos B."/>
            <person name="Baker S."/>
            <person name="Barry K."/>
            <person name="Bills G."/>
            <person name="Bluhm B."/>
            <person name="Cannon C."/>
            <person name="Castanera R."/>
            <person name="Culley D."/>
            <person name="Daum C."/>
            <person name="Ezra D."/>
            <person name="Gonzalez J."/>
            <person name="Henrissat B."/>
            <person name="Kuo A."/>
            <person name="Liang C."/>
            <person name="Lipzen A."/>
            <person name="Lutzoni F."/>
            <person name="Magnuson J."/>
            <person name="Mondo S."/>
            <person name="Nolan M."/>
            <person name="Ohm R."/>
            <person name="Pangilinan J."/>
            <person name="Park H.-J."/>
            <person name="Ramirez L."/>
            <person name="Alfaro M."/>
            <person name="Sun H."/>
            <person name="Tritt A."/>
            <person name="Yoshinaga Y."/>
            <person name="Zwiers L.-H."/>
            <person name="Turgeon B."/>
            <person name="Goodwin S."/>
            <person name="Spatafora J."/>
            <person name="Crous P."/>
            <person name="Grigoriev I."/>
        </authorList>
    </citation>
    <scope>NUCLEOTIDE SEQUENCE</scope>
    <source>
        <strain evidence="2 4">CBS 304.34</strain>
    </source>
</reference>
<evidence type="ECO:0000256" key="1">
    <source>
        <dbReference type="SAM" id="MobiDB-lite"/>
    </source>
</evidence>
<dbReference type="EMBL" id="MU003730">
    <property type="protein sequence ID" value="KAF2801477.1"/>
    <property type="molecule type" value="Genomic_DNA"/>
</dbReference>
<dbReference type="OrthoDB" id="62952at2759"/>
<name>A0A6A6Y0Z3_9PEZI</name>
<proteinExistence type="predicted"/>
<feature type="region of interest" description="Disordered" evidence="1">
    <location>
        <begin position="1"/>
        <end position="25"/>
    </location>
</feature>
<evidence type="ECO:0000313" key="4">
    <source>
        <dbReference type="RefSeq" id="XP_033568441.1"/>
    </source>
</evidence>